<dbReference type="GeneID" id="111241036"/>
<dbReference type="InterPro" id="IPR002160">
    <property type="entry name" value="Prot_inh_Kunz-lg"/>
</dbReference>
<reference evidence="5" key="1">
    <citation type="submission" date="2025-08" db="UniProtKB">
        <authorList>
            <consortium name="RefSeq"/>
        </authorList>
    </citation>
    <scope>IDENTIFICATION</scope>
    <source>
        <tissue evidence="5">Leaf</tissue>
    </source>
</reference>
<dbReference type="PRINTS" id="PR00291">
    <property type="entry name" value="KUNITZINHBTR"/>
</dbReference>
<dbReference type="Gene3D" id="2.80.10.50">
    <property type="match status" value="1"/>
</dbReference>
<keyword evidence="2" id="KW-1015">Disulfide bond</keyword>
<dbReference type="GO" id="GO:0004866">
    <property type="term" value="F:endopeptidase inhibitor activity"/>
    <property type="evidence" value="ECO:0007669"/>
    <property type="project" value="InterPro"/>
</dbReference>
<feature type="signal peptide" evidence="3">
    <location>
        <begin position="1"/>
        <end position="24"/>
    </location>
</feature>
<gene>
    <name evidence="5" type="primary">LOC111241036</name>
</gene>
<dbReference type="PANTHER" id="PTHR33107:SF81">
    <property type="entry name" value="TRYPSIN INHIBITOR A"/>
    <property type="match status" value="1"/>
</dbReference>
<proteinExistence type="inferred from homology"/>
<dbReference type="SMART" id="SM00452">
    <property type="entry name" value="STI"/>
    <property type="match status" value="1"/>
</dbReference>
<accession>A0A3Q0EPX3</accession>
<evidence type="ECO:0000256" key="1">
    <source>
        <dbReference type="ARBA" id="ARBA00005440"/>
    </source>
</evidence>
<sequence>MASSTLVAVFLLSALTFYAPSTTAQPVKDRSGNIVKNGGTFYILPSLLGARGGGVRKLPTGDESFPLSVVRSPFKDDKGLPVTISALIQSTYLPEGAVSLSFEYTPKWTAVPGFPEGTLVKIDGYYPNPLIGSFYITKSIFGHKNSYNLFFCEIFVPPACGNVTTVENDGNLLLAVTQESPYEFLLEPYLPTSADV</sequence>
<dbReference type="KEGG" id="vra:111241036"/>
<protein>
    <submittedName>
        <fullName evidence="5">Chymotrypsin inhibitor 3-like</fullName>
    </submittedName>
</protein>
<name>A0A3Q0EPX3_VIGRR</name>
<dbReference type="OrthoDB" id="1751999at2759"/>
<dbReference type="PANTHER" id="PTHR33107">
    <property type="entry name" value="KUNITZ TRYPSIN INHIBITOR 2"/>
    <property type="match status" value="1"/>
</dbReference>
<feature type="chain" id="PRO_5018320468" evidence="3">
    <location>
        <begin position="25"/>
        <end position="196"/>
    </location>
</feature>
<evidence type="ECO:0000256" key="3">
    <source>
        <dbReference type="SAM" id="SignalP"/>
    </source>
</evidence>
<evidence type="ECO:0000256" key="2">
    <source>
        <dbReference type="ARBA" id="ARBA00023157"/>
    </source>
</evidence>
<comment type="similarity">
    <text evidence="1">Belongs to the protease inhibitor I3 (leguminous Kunitz-type inhibitor) family.</text>
</comment>
<dbReference type="Proteomes" id="UP000087766">
    <property type="component" value="Unplaced"/>
</dbReference>
<dbReference type="AlphaFoldDB" id="A0A3Q0EPX3"/>
<keyword evidence="3" id="KW-0732">Signal</keyword>
<evidence type="ECO:0000313" key="5">
    <source>
        <dbReference type="RefSeq" id="XP_022633146.1"/>
    </source>
</evidence>
<keyword evidence="4" id="KW-1185">Reference proteome</keyword>
<dbReference type="SUPFAM" id="SSF50386">
    <property type="entry name" value="STI-like"/>
    <property type="match status" value="1"/>
</dbReference>
<dbReference type="InterPro" id="IPR011065">
    <property type="entry name" value="Kunitz_inhibitor_STI-like_sf"/>
</dbReference>
<dbReference type="RefSeq" id="XP_022633146.1">
    <property type="nucleotide sequence ID" value="XM_022777425.1"/>
</dbReference>
<dbReference type="Pfam" id="PF00197">
    <property type="entry name" value="Kunitz_legume"/>
    <property type="match status" value="1"/>
</dbReference>
<evidence type="ECO:0000313" key="4">
    <source>
        <dbReference type="Proteomes" id="UP000087766"/>
    </source>
</evidence>
<organism evidence="4 5">
    <name type="scientific">Vigna radiata var. radiata</name>
    <name type="common">Mung bean</name>
    <name type="synonym">Phaseolus aureus</name>
    <dbReference type="NCBI Taxonomy" id="3916"/>
    <lineage>
        <taxon>Eukaryota</taxon>
        <taxon>Viridiplantae</taxon>
        <taxon>Streptophyta</taxon>
        <taxon>Embryophyta</taxon>
        <taxon>Tracheophyta</taxon>
        <taxon>Spermatophyta</taxon>
        <taxon>Magnoliopsida</taxon>
        <taxon>eudicotyledons</taxon>
        <taxon>Gunneridae</taxon>
        <taxon>Pentapetalae</taxon>
        <taxon>rosids</taxon>
        <taxon>fabids</taxon>
        <taxon>Fabales</taxon>
        <taxon>Fabaceae</taxon>
        <taxon>Papilionoideae</taxon>
        <taxon>50 kb inversion clade</taxon>
        <taxon>NPAAA clade</taxon>
        <taxon>indigoferoid/millettioid clade</taxon>
        <taxon>Phaseoleae</taxon>
        <taxon>Vigna</taxon>
    </lineage>
</organism>